<dbReference type="AlphaFoldDB" id="A0A067NSK5"/>
<dbReference type="InterPro" id="IPR036770">
    <property type="entry name" value="Ankyrin_rpt-contain_sf"/>
</dbReference>
<dbReference type="Gene3D" id="1.25.40.20">
    <property type="entry name" value="Ankyrin repeat-containing domain"/>
    <property type="match status" value="1"/>
</dbReference>
<feature type="region of interest" description="Disordered" evidence="1">
    <location>
        <begin position="750"/>
        <end position="787"/>
    </location>
</feature>
<dbReference type="Proteomes" id="UP000027073">
    <property type="component" value="Unassembled WGS sequence"/>
</dbReference>
<protein>
    <recommendedName>
        <fullName evidence="2">Dilute domain-containing protein</fullName>
    </recommendedName>
</protein>
<dbReference type="PANTHER" id="PTHR16027">
    <property type="entry name" value="DILUTE DOMAIN-CONTAINING PROTEIN YPR089W"/>
    <property type="match status" value="1"/>
</dbReference>
<dbReference type="SUPFAM" id="SSF48403">
    <property type="entry name" value="Ankyrin repeat"/>
    <property type="match status" value="1"/>
</dbReference>
<dbReference type="InParanoid" id="A0A067NSK5"/>
<dbReference type="SMART" id="SM01132">
    <property type="entry name" value="DIL"/>
    <property type="match status" value="1"/>
</dbReference>
<gene>
    <name evidence="3" type="ORF">PLEOSDRAFT_1062859</name>
</gene>
<feature type="region of interest" description="Disordered" evidence="1">
    <location>
        <begin position="817"/>
        <end position="836"/>
    </location>
</feature>
<sequence>MDPALEFSPEPDLHPLHPTIPNIALLLSSHSGLAPSQKAELVTHCLTRACVFGDLQVLSYLISDSQAQAFVDLGIRDDEGLGLVSLTIHGFGSESDKDVEREECVRLLVSQGGSLVADEAGWTPLHHAALLSPPTLISYLMTHGCSPFDRTRRGLMPLDIVTAHSMLPGRDDVALLLEEAMRSEGWTGGKMEQHRRQVERRIRKKQQRQHIQDDVAHVLDLPPKWWGPSADSSSTDSDSSDEEDDINNSGIYTPPVDYASMLVFSPMSLPHIFDSIITSYQPSLGDAQPANVLYMLARFACLTCDHTWLEDLIIGATDAIEETFFNQGDDITCLVFWLYNTTIWLHLMQCDNSINEACQMLGSFELIEEVINSVFVFIIRFAERKIDQLLDATLLEYKPLASDLDSVQFESDWAFLRAFSSKKRSHTVTPSASASPLRTSTSPTRVESPAPSPSAMQASPSVPKGFSSLRHSFSRVGSSTTPIQSMFPESPPAPSPNDLTSFLTALQTLLVLSGINPAFSTQLWSQIMYWTSCEVFNRILTRKKYICRSRATQIAMNLSVLEDWVDGMGLPRGVRSHFAPVRDLLQWLQCLSSITDFPVLIEIIQEMKCINPLQMRRAIRDYKYEVNEGRMTEECIQYLTQLQKDWERHRVKLGVEALRKEIDERDRDRESISSMQDTLEDSRSAPSIRSISSSTSGSQHGVDILFDKTRDKSVWEPEKAPQVLGELLDSRYMLPLLFPSDPRLLAALPGRLSDHKDRKSESGRGYTSPRTPDASSNPRRGSMSWRSRNKKIREVGIDVLQWVDGIPSAARWAKLAEADEEENSPTYDTADVETPYGEELTIRTNVVPLTRQPSGRSKGRASMNGELTPVE</sequence>
<dbReference type="VEuPathDB" id="FungiDB:PLEOSDRAFT_1062859"/>
<evidence type="ECO:0000313" key="3">
    <source>
        <dbReference type="EMBL" id="KDQ30879.1"/>
    </source>
</evidence>
<evidence type="ECO:0000259" key="2">
    <source>
        <dbReference type="PROSITE" id="PS51126"/>
    </source>
</evidence>
<feature type="region of interest" description="Disordered" evidence="1">
    <location>
        <begin position="847"/>
        <end position="871"/>
    </location>
</feature>
<dbReference type="Pfam" id="PF01843">
    <property type="entry name" value="DIL"/>
    <property type="match status" value="1"/>
</dbReference>
<dbReference type="OrthoDB" id="426293at2759"/>
<dbReference type="InterPro" id="IPR037986">
    <property type="entry name" value="Myo5p-like_CBD_DIL"/>
</dbReference>
<feature type="region of interest" description="Disordered" evidence="1">
    <location>
        <begin position="427"/>
        <end position="495"/>
    </location>
</feature>
<proteinExistence type="predicted"/>
<feature type="compositionally biased region" description="Polar residues" evidence="1">
    <location>
        <begin position="427"/>
        <end position="445"/>
    </location>
</feature>
<feature type="region of interest" description="Disordered" evidence="1">
    <location>
        <begin position="222"/>
        <end position="249"/>
    </location>
</feature>
<feature type="compositionally biased region" description="Low complexity" evidence="1">
    <location>
        <begin position="453"/>
        <end position="463"/>
    </location>
</feature>
<dbReference type="PROSITE" id="PS51126">
    <property type="entry name" value="DILUTE"/>
    <property type="match status" value="1"/>
</dbReference>
<dbReference type="GO" id="GO:0051020">
    <property type="term" value="F:GTPase binding"/>
    <property type="evidence" value="ECO:0007669"/>
    <property type="project" value="TreeGrafter"/>
</dbReference>
<dbReference type="HOGENOM" id="CLU_006124_0_0_1"/>
<dbReference type="CDD" id="cd15473">
    <property type="entry name" value="Myo5p-like_CBD_DIL_ANK"/>
    <property type="match status" value="1"/>
</dbReference>
<name>A0A067NSK5_PLEO1</name>
<feature type="compositionally biased region" description="Basic and acidic residues" evidence="1">
    <location>
        <begin position="752"/>
        <end position="762"/>
    </location>
</feature>
<feature type="compositionally biased region" description="Low complexity" evidence="1">
    <location>
        <begin position="684"/>
        <end position="698"/>
    </location>
</feature>
<feature type="domain" description="Dilute" evidence="2">
    <location>
        <begin position="314"/>
        <end position="645"/>
    </location>
</feature>
<dbReference type="InterPro" id="IPR052072">
    <property type="entry name" value="Vascular_dev_regulator"/>
</dbReference>
<feature type="compositionally biased region" description="Polar residues" evidence="1">
    <location>
        <begin position="768"/>
        <end position="779"/>
    </location>
</feature>
<feature type="region of interest" description="Disordered" evidence="1">
    <location>
        <begin position="187"/>
        <end position="210"/>
    </location>
</feature>
<feature type="region of interest" description="Disordered" evidence="1">
    <location>
        <begin position="665"/>
        <end position="703"/>
    </location>
</feature>
<dbReference type="InterPro" id="IPR002710">
    <property type="entry name" value="Dilute_dom"/>
</dbReference>
<feature type="compositionally biased region" description="Basic and acidic residues" evidence="1">
    <location>
        <begin position="191"/>
        <end position="200"/>
    </location>
</feature>
<evidence type="ECO:0000313" key="4">
    <source>
        <dbReference type="Proteomes" id="UP000027073"/>
    </source>
</evidence>
<evidence type="ECO:0000256" key="1">
    <source>
        <dbReference type="SAM" id="MobiDB-lite"/>
    </source>
</evidence>
<dbReference type="EMBL" id="KL198006">
    <property type="protein sequence ID" value="KDQ30879.1"/>
    <property type="molecule type" value="Genomic_DNA"/>
</dbReference>
<reference evidence="4" key="1">
    <citation type="journal article" date="2014" name="Proc. Natl. Acad. Sci. U.S.A.">
        <title>Extensive sampling of basidiomycete genomes demonstrates inadequacy of the white-rot/brown-rot paradigm for wood decay fungi.</title>
        <authorList>
            <person name="Riley R."/>
            <person name="Salamov A.A."/>
            <person name="Brown D.W."/>
            <person name="Nagy L.G."/>
            <person name="Floudas D."/>
            <person name="Held B.W."/>
            <person name="Levasseur A."/>
            <person name="Lombard V."/>
            <person name="Morin E."/>
            <person name="Otillar R."/>
            <person name="Lindquist E.A."/>
            <person name="Sun H."/>
            <person name="LaButti K.M."/>
            <person name="Schmutz J."/>
            <person name="Jabbour D."/>
            <person name="Luo H."/>
            <person name="Baker S.E."/>
            <person name="Pisabarro A.G."/>
            <person name="Walton J.D."/>
            <person name="Blanchette R.A."/>
            <person name="Henrissat B."/>
            <person name="Martin F."/>
            <person name="Cullen D."/>
            <person name="Hibbett D.S."/>
            <person name="Grigoriev I.V."/>
        </authorList>
    </citation>
    <scope>NUCLEOTIDE SEQUENCE [LARGE SCALE GENOMIC DNA]</scope>
    <source>
        <strain evidence="4">PC15</strain>
    </source>
</reference>
<organism evidence="3 4">
    <name type="scientific">Pleurotus ostreatus (strain PC15)</name>
    <name type="common">Oyster mushroom</name>
    <dbReference type="NCBI Taxonomy" id="1137138"/>
    <lineage>
        <taxon>Eukaryota</taxon>
        <taxon>Fungi</taxon>
        <taxon>Dikarya</taxon>
        <taxon>Basidiomycota</taxon>
        <taxon>Agaricomycotina</taxon>
        <taxon>Agaricomycetes</taxon>
        <taxon>Agaricomycetidae</taxon>
        <taxon>Agaricales</taxon>
        <taxon>Pleurotineae</taxon>
        <taxon>Pleurotaceae</taxon>
        <taxon>Pleurotus</taxon>
    </lineage>
</organism>
<accession>A0A067NSK5</accession>
<feature type="compositionally biased region" description="Polar residues" evidence="1">
    <location>
        <begin position="469"/>
        <end position="484"/>
    </location>
</feature>
<dbReference type="STRING" id="1137138.A0A067NSK5"/>
<dbReference type="PANTHER" id="PTHR16027:SF6">
    <property type="entry name" value="DILUTE DOMAIN-CONTAINING PROTEIN"/>
    <property type="match status" value="1"/>
</dbReference>